<feature type="domain" description="Bacterial type II secretion system protein E" evidence="3">
    <location>
        <begin position="341"/>
        <end position="494"/>
    </location>
</feature>
<dbReference type="Proteomes" id="UP001185028">
    <property type="component" value="Unassembled WGS sequence"/>
</dbReference>
<proteinExistence type="inferred from homology"/>
<sequence>MSSIDLSLLINRACIGLIVLILFVLVYFKLSYKGEDRERKDKSNNKYTLPEIIGYVKAALNEMTSASLDDLGLSEEEYNRRLNQRATLIKSLKDCTHGDLNAKTFVKSTIFDLLLKTYDFTEDNMNGVIPFHHPLALTSQEKFDIMLYQYKAMYGLQGLSRLLEEHRLAELKHRPDGGGSGSYVITAAEIDEAYDGFRSVLHFEDKLHIIVQRVYQTFKGFSVIDEIRDMKIDGVSGGVSGVPVSQVEYDDDFYDFTSAINEQSIPFSHDSVWIFYRGKSVHLEFLTFGTEAELKRVCQNIYRYNNPGQLSEANGFKVNEMKDGSRIVVVRPSFAESWAFFVRKFDPASATLDQLITDRIPNHDLVKSLLIYLMKGGRIVAVTGAQGSGKTTLLMALVAYINETFTLRIQEMSFELHLRKIYNKRNILTFRETETVTGQSGLDVQKKTDGTVNILGEVATDEVAAWMIQMAQVASLFTIFTHHAKTFKDLVYSLRNSLLKQGIFSNEKTAEEQVVRVLNFDVHLRRDPDGTRYIERITECVVLDEEEYPTSFREARRSDERFTAMMESMTTYFQRSTGRKVGEGRNIIEYQDGQYVAVHPISELNRQQMLEMMEPADQLRFKQFIAENWGGIAVGAS</sequence>
<dbReference type="InterPro" id="IPR027417">
    <property type="entry name" value="P-loop_NTPase"/>
</dbReference>
<dbReference type="SUPFAM" id="SSF52540">
    <property type="entry name" value="P-loop containing nucleoside triphosphate hydrolases"/>
    <property type="match status" value="1"/>
</dbReference>
<gene>
    <name evidence="4" type="ORF">JOC58_001540</name>
</gene>
<evidence type="ECO:0000256" key="1">
    <source>
        <dbReference type="ARBA" id="ARBA00006611"/>
    </source>
</evidence>
<evidence type="ECO:0000313" key="5">
    <source>
        <dbReference type="Proteomes" id="UP001185028"/>
    </source>
</evidence>
<name>A0ABU1IWM4_9BACL</name>
<evidence type="ECO:0000259" key="3">
    <source>
        <dbReference type="Pfam" id="PF00437"/>
    </source>
</evidence>
<organism evidence="4 5">
    <name type="scientific">Paenibacillus hunanensis</name>
    <dbReference type="NCBI Taxonomy" id="539262"/>
    <lineage>
        <taxon>Bacteria</taxon>
        <taxon>Bacillati</taxon>
        <taxon>Bacillota</taxon>
        <taxon>Bacilli</taxon>
        <taxon>Bacillales</taxon>
        <taxon>Paenibacillaceae</taxon>
        <taxon>Paenibacillus</taxon>
    </lineage>
</organism>
<comment type="caution">
    <text evidence="4">The sequence shown here is derived from an EMBL/GenBank/DDBJ whole genome shotgun (WGS) entry which is preliminary data.</text>
</comment>
<keyword evidence="2" id="KW-0812">Transmembrane</keyword>
<dbReference type="PANTHER" id="PTHR30486:SF6">
    <property type="entry name" value="TYPE IV PILUS RETRACTATION ATPASE PILT"/>
    <property type="match status" value="1"/>
</dbReference>
<comment type="similarity">
    <text evidence="1">Belongs to the GSP E family.</text>
</comment>
<dbReference type="Pfam" id="PF00437">
    <property type="entry name" value="T2SSE"/>
    <property type="match status" value="1"/>
</dbReference>
<keyword evidence="2" id="KW-0472">Membrane</keyword>
<keyword evidence="5" id="KW-1185">Reference proteome</keyword>
<evidence type="ECO:0000313" key="4">
    <source>
        <dbReference type="EMBL" id="MDR6243647.1"/>
    </source>
</evidence>
<feature type="transmembrane region" description="Helical" evidence="2">
    <location>
        <begin position="6"/>
        <end position="30"/>
    </location>
</feature>
<accession>A0ABU1IWM4</accession>
<evidence type="ECO:0000256" key="2">
    <source>
        <dbReference type="SAM" id="Phobius"/>
    </source>
</evidence>
<keyword evidence="2" id="KW-1133">Transmembrane helix</keyword>
<dbReference type="Gene3D" id="3.40.50.300">
    <property type="entry name" value="P-loop containing nucleotide triphosphate hydrolases"/>
    <property type="match status" value="1"/>
</dbReference>
<dbReference type="InterPro" id="IPR001482">
    <property type="entry name" value="T2SS/T4SS_dom"/>
</dbReference>
<protein>
    <submittedName>
        <fullName evidence="4">Pilus assembly protein CpaF</fullName>
    </submittedName>
</protein>
<dbReference type="PANTHER" id="PTHR30486">
    <property type="entry name" value="TWITCHING MOTILITY PROTEIN PILT"/>
    <property type="match status" value="1"/>
</dbReference>
<dbReference type="InterPro" id="IPR050921">
    <property type="entry name" value="T4SS_GSP_E_ATPase"/>
</dbReference>
<reference evidence="4 5" key="1">
    <citation type="submission" date="2023-07" db="EMBL/GenBank/DDBJ databases">
        <title>Genomic Encyclopedia of Type Strains, Phase IV (KMG-IV): sequencing the most valuable type-strain genomes for metagenomic binning, comparative biology and taxonomic classification.</title>
        <authorList>
            <person name="Goeker M."/>
        </authorList>
    </citation>
    <scope>NUCLEOTIDE SEQUENCE [LARGE SCALE GENOMIC DNA]</scope>
    <source>
        <strain evidence="4 5">DSM 22170</strain>
    </source>
</reference>
<dbReference type="EMBL" id="JAVDQH010000005">
    <property type="protein sequence ID" value="MDR6243647.1"/>
    <property type="molecule type" value="Genomic_DNA"/>
</dbReference>